<evidence type="ECO:0000313" key="2">
    <source>
        <dbReference type="EMBL" id="TWI84685.1"/>
    </source>
</evidence>
<feature type="transmembrane region" description="Helical" evidence="1">
    <location>
        <begin position="192"/>
        <end position="211"/>
    </location>
</feature>
<dbReference type="PANTHER" id="PTHR38457:SF1">
    <property type="entry name" value="REGULATOR ABRB-RELATED"/>
    <property type="match status" value="1"/>
</dbReference>
<feature type="transmembrane region" description="Helical" evidence="1">
    <location>
        <begin position="245"/>
        <end position="265"/>
    </location>
</feature>
<feature type="transmembrane region" description="Helical" evidence="1">
    <location>
        <begin position="161"/>
        <end position="180"/>
    </location>
</feature>
<name>A0A562STT5_9HYPH</name>
<feature type="transmembrane region" description="Helical" evidence="1">
    <location>
        <begin position="304"/>
        <end position="323"/>
    </location>
</feature>
<dbReference type="GO" id="GO:0010468">
    <property type="term" value="P:regulation of gene expression"/>
    <property type="evidence" value="ECO:0007669"/>
    <property type="project" value="InterPro"/>
</dbReference>
<dbReference type="NCBIfam" id="TIGR03082">
    <property type="entry name" value="Gneg_AbrB_dup"/>
    <property type="match status" value="1"/>
</dbReference>
<organism evidence="2 3">
    <name type="scientific">Roseibium hamelinense</name>
    <dbReference type="NCBI Taxonomy" id="150831"/>
    <lineage>
        <taxon>Bacteria</taxon>
        <taxon>Pseudomonadati</taxon>
        <taxon>Pseudomonadota</taxon>
        <taxon>Alphaproteobacteria</taxon>
        <taxon>Hyphomicrobiales</taxon>
        <taxon>Stappiaceae</taxon>
        <taxon>Roseibium</taxon>
    </lineage>
</organism>
<feature type="transmembrane region" description="Helical" evidence="1">
    <location>
        <begin position="96"/>
        <end position="121"/>
    </location>
</feature>
<dbReference type="PANTHER" id="PTHR38457">
    <property type="entry name" value="REGULATOR ABRB-RELATED"/>
    <property type="match status" value="1"/>
</dbReference>
<dbReference type="GO" id="GO:0016020">
    <property type="term" value="C:membrane"/>
    <property type="evidence" value="ECO:0007669"/>
    <property type="project" value="InterPro"/>
</dbReference>
<dbReference type="InterPro" id="IPR007820">
    <property type="entry name" value="AbrB_fam"/>
</dbReference>
<protein>
    <recommendedName>
        <fullName evidence="4">Ammonia monooxygenase</fullName>
    </recommendedName>
</protein>
<evidence type="ECO:0000313" key="3">
    <source>
        <dbReference type="Proteomes" id="UP000320593"/>
    </source>
</evidence>
<proteinExistence type="predicted"/>
<feature type="transmembrane region" description="Helical" evidence="1">
    <location>
        <begin position="335"/>
        <end position="353"/>
    </location>
</feature>
<feature type="transmembrane region" description="Helical" evidence="1">
    <location>
        <begin position="43"/>
        <end position="60"/>
    </location>
</feature>
<evidence type="ECO:0008006" key="4">
    <source>
        <dbReference type="Google" id="ProtNLM"/>
    </source>
</evidence>
<gene>
    <name evidence="2" type="ORF">JM93_03019</name>
</gene>
<dbReference type="PIRSF" id="PIRSF038991">
    <property type="entry name" value="Protein_AbrB"/>
    <property type="match status" value="1"/>
</dbReference>
<feature type="transmembrane region" description="Helical" evidence="1">
    <location>
        <begin position="21"/>
        <end position="37"/>
    </location>
</feature>
<dbReference type="EMBL" id="VLLF01000007">
    <property type="protein sequence ID" value="TWI84685.1"/>
    <property type="molecule type" value="Genomic_DNA"/>
</dbReference>
<keyword evidence="3" id="KW-1185">Reference proteome</keyword>
<dbReference type="Proteomes" id="UP000320593">
    <property type="component" value="Unassembled WGS sequence"/>
</dbReference>
<comment type="caution">
    <text evidence="2">The sequence shown here is derived from an EMBL/GenBank/DDBJ whole genome shotgun (WGS) entry which is preliminary data.</text>
</comment>
<feature type="transmembrane region" description="Helical" evidence="1">
    <location>
        <begin position="128"/>
        <end position="146"/>
    </location>
</feature>
<sequence>MLLHRLFRRFHPDSAMTESSHFLFTCLVGLGGGYLAHLLHLPAAWLSGAMVAVAMTALLAGPVHMPNRVRDAAFYLMGLTMGAGVQPEVVNRIHEWPVSMAGLIIVVVSITTAGFLVLRFLAGWKSETAFFGAIPGTLSYVLALASERNADLPRIAASQSLRLFVLVALLPLVLTNGMTGDLEGLNRIVQGSFAELMLGAVLCFAASWVAVMLKIPGAWMTGAFFMSAFLNASGLMTLSLPGPMLIGCYVILGAMIGCRFSEMSLGLFLNLIWGSLAAFAAGFAIAAAGAWCTASILDLPFGQVLLAYAPGGLEVMTLLAFIMELDPAFVAAHQLVRFIGMVLILPAATVLLFRK</sequence>
<feature type="transmembrane region" description="Helical" evidence="1">
    <location>
        <begin position="72"/>
        <end position="90"/>
    </location>
</feature>
<accession>A0A562STT5</accession>
<feature type="transmembrane region" description="Helical" evidence="1">
    <location>
        <begin position="271"/>
        <end position="292"/>
    </location>
</feature>
<reference evidence="2 3" key="1">
    <citation type="submission" date="2019-07" db="EMBL/GenBank/DDBJ databases">
        <title>Genomic Encyclopedia of Archaeal and Bacterial Type Strains, Phase II (KMG-II): from individual species to whole genera.</title>
        <authorList>
            <person name="Goeker M."/>
        </authorList>
    </citation>
    <scope>NUCLEOTIDE SEQUENCE [LARGE SCALE GENOMIC DNA]</scope>
    <source>
        <strain evidence="2 3">ATCC BAA-252</strain>
    </source>
</reference>
<dbReference type="AlphaFoldDB" id="A0A562STT5"/>
<evidence type="ECO:0000256" key="1">
    <source>
        <dbReference type="SAM" id="Phobius"/>
    </source>
</evidence>
<keyword evidence="1" id="KW-0472">Membrane</keyword>
<dbReference type="Pfam" id="PF05145">
    <property type="entry name" value="AbrB"/>
    <property type="match status" value="1"/>
</dbReference>
<keyword evidence="1" id="KW-0812">Transmembrane</keyword>
<keyword evidence="1" id="KW-1133">Transmembrane helix</keyword>
<dbReference type="InterPro" id="IPR017516">
    <property type="entry name" value="AbrB_dup"/>
</dbReference>